<dbReference type="AlphaFoldDB" id="A0A918E6B8"/>
<reference evidence="1" key="1">
    <citation type="journal article" date="2014" name="Int. J. Syst. Evol. Microbiol.">
        <title>Complete genome sequence of Corynebacterium casei LMG S-19264T (=DSM 44701T), isolated from a smear-ripened cheese.</title>
        <authorList>
            <consortium name="US DOE Joint Genome Institute (JGI-PGF)"/>
            <person name="Walter F."/>
            <person name="Albersmeier A."/>
            <person name="Kalinowski J."/>
            <person name="Ruckert C."/>
        </authorList>
    </citation>
    <scope>NUCLEOTIDE SEQUENCE</scope>
    <source>
        <strain evidence="1">CGMCC 4.7430</strain>
    </source>
</reference>
<comment type="caution">
    <text evidence="1">The sequence shown here is derived from an EMBL/GenBank/DDBJ whole genome shotgun (WGS) entry which is preliminary data.</text>
</comment>
<dbReference type="EMBL" id="BMNK01000008">
    <property type="protein sequence ID" value="GGP09958.1"/>
    <property type="molecule type" value="Genomic_DNA"/>
</dbReference>
<evidence type="ECO:0000313" key="1">
    <source>
        <dbReference type="EMBL" id="GGP09958.1"/>
    </source>
</evidence>
<dbReference type="RefSeq" id="WP_189140908.1">
    <property type="nucleotide sequence ID" value="NZ_BMNK01000008.1"/>
</dbReference>
<dbReference type="Proteomes" id="UP000660745">
    <property type="component" value="Unassembled WGS sequence"/>
</dbReference>
<sequence length="302" mass="34155">MEDWIAIGISLASFGVSGWALRYARTQAAAARIQAQAACEQVQAAEKQVLQAYEAARESNRFGLANEIAVLDAARSRIDANAPNLIIGIEAIKGPHWISYQTFLKDGDMASKSITPPTDIKDRGVQGLDNIEFLVRGVIRNDSPSSIQVRPEGVRLAEGESQLHPEHIDLPMALNLGRAPYLLLPGQVALFEWQAGTSIKEWCELYESYANDRPSTNSHPTARFRCCLGDRTNEWTIIDIELDAYPLRRDSDSSPWRLDPDEILHVRVRSPKRVYPKTLQWLKRELKDHLVVDDLKDWWDRE</sequence>
<reference evidence="1" key="2">
    <citation type="submission" date="2020-09" db="EMBL/GenBank/DDBJ databases">
        <authorList>
            <person name="Sun Q."/>
            <person name="Zhou Y."/>
        </authorList>
    </citation>
    <scope>NUCLEOTIDE SEQUENCE</scope>
    <source>
        <strain evidence="1">CGMCC 4.7430</strain>
    </source>
</reference>
<organism evidence="1 2">
    <name type="scientific">Nonomuraea glycinis</name>
    <dbReference type="NCBI Taxonomy" id="2047744"/>
    <lineage>
        <taxon>Bacteria</taxon>
        <taxon>Bacillati</taxon>
        <taxon>Actinomycetota</taxon>
        <taxon>Actinomycetes</taxon>
        <taxon>Streptosporangiales</taxon>
        <taxon>Streptosporangiaceae</taxon>
        <taxon>Nonomuraea</taxon>
    </lineage>
</organism>
<accession>A0A918E6B8</accession>
<protein>
    <submittedName>
        <fullName evidence="1">Uncharacterized protein</fullName>
    </submittedName>
</protein>
<keyword evidence="2" id="KW-1185">Reference proteome</keyword>
<name>A0A918E6B8_9ACTN</name>
<proteinExistence type="predicted"/>
<evidence type="ECO:0000313" key="2">
    <source>
        <dbReference type="Proteomes" id="UP000660745"/>
    </source>
</evidence>
<gene>
    <name evidence="1" type="ORF">GCM10012278_47690</name>
</gene>